<proteinExistence type="predicted"/>
<sequence>MTARVMCVGGAVIDLIYEVDALPSQDGKMLALSYRESGGGMAANAAVIVARLGGEAAWCGRLGDDDKGRRILDGLRQEKVDVRHARLVAGVQSSHSIVLVDGEGNRAIIIYRSDAFEPDTTWLPISSILQADAIVADNRWVEGASLVLSAARQHGKPAVLDADTATDRATLTAVRAASHAIFSTPGLAGLYGTPNPGEGLRQASRDCPFVAVTMGGSGVMWIDSGGMARSMPAFPIGAVETVGAGDIFHGAFALALVETRDEVAALRFASATAALKCMGRGGRASFPDRAAVEKFLNQHPPEARA</sequence>
<keyword evidence="5" id="KW-1185">Reference proteome</keyword>
<dbReference type="EC" id="2.7.1.184" evidence="4"/>
<dbReference type="PANTHER" id="PTHR10584">
    <property type="entry name" value="SUGAR KINASE"/>
    <property type="match status" value="1"/>
</dbReference>
<feature type="domain" description="Carbohydrate kinase PfkB" evidence="3">
    <location>
        <begin position="3"/>
        <end position="288"/>
    </location>
</feature>
<gene>
    <name evidence="4" type="ORF">QO011_002272</name>
</gene>
<evidence type="ECO:0000313" key="4">
    <source>
        <dbReference type="EMBL" id="MDQ0469261.1"/>
    </source>
</evidence>
<dbReference type="Proteomes" id="UP001242480">
    <property type="component" value="Unassembled WGS sequence"/>
</dbReference>
<evidence type="ECO:0000259" key="3">
    <source>
        <dbReference type="Pfam" id="PF00294"/>
    </source>
</evidence>
<reference evidence="4 5" key="1">
    <citation type="submission" date="2023-07" db="EMBL/GenBank/DDBJ databases">
        <title>Genomic Encyclopedia of Type Strains, Phase IV (KMG-IV): sequencing the most valuable type-strain genomes for metagenomic binning, comparative biology and taxonomic classification.</title>
        <authorList>
            <person name="Goeker M."/>
        </authorList>
    </citation>
    <scope>NUCLEOTIDE SEQUENCE [LARGE SCALE GENOMIC DNA]</scope>
    <source>
        <strain evidence="4 5">DSM 19619</strain>
    </source>
</reference>
<dbReference type="CDD" id="cd01945">
    <property type="entry name" value="ribokinase_group_B"/>
    <property type="match status" value="1"/>
</dbReference>
<dbReference type="RefSeq" id="WP_307271726.1">
    <property type="nucleotide sequence ID" value="NZ_JAUSVX010000003.1"/>
</dbReference>
<keyword evidence="2 4" id="KW-0418">Kinase</keyword>
<dbReference type="GO" id="GO:0016301">
    <property type="term" value="F:kinase activity"/>
    <property type="evidence" value="ECO:0007669"/>
    <property type="project" value="UniProtKB-KW"/>
</dbReference>
<dbReference type="PRINTS" id="PR00990">
    <property type="entry name" value="RIBOKINASE"/>
</dbReference>
<comment type="caution">
    <text evidence="4">The sequence shown here is derived from an EMBL/GenBank/DDBJ whole genome shotgun (WGS) entry which is preliminary data.</text>
</comment>
<organism evidence="4 5">
    <name type="scientific">Labrys wisconsinensis</name>
    <dbReference type="NCBI Taxonomy" id="425677"/>
    <lineage>
        <taxon>Bacteria</taxon>
        <taxon>Pseudomonadati</taxon>
        <taxon>Pseudomonadota</taxon>
        <taxon>Alphaproteobacteria</taxon>
        <taxon>Hyphomicrobiales</taxon>
        <taxon>Xanthobacteraceae</taxon>
        <taxon>Labrys</taxon>
    </lineage>
</organism>
<dbReference type="Pfam" id="PF00294">
    <property type="entry name" value="PfkB"/>
    <property type="match status" value="1"/>
</dbReference>
<evidence type="ECO:0000313" key="5">
    <source>
        <dbReference type="Proteomes" id="UP001242480"/>
    </source>
</evidence>
<dbReference type="Gene3D" id="3.40.1190.20">
    <property type="match status" value="1"/>
</dbReference>
<dbReference type="GO" id="GO:0061594">
    <property type="term" value="F:6-deoxy-6-sulfofructose kinase activity"/>
    <property type="evidence" value="ECO:0007669"/>
    <property type="project" value="UniProtKB-EC"/>
</dbReference>
<dbReference type="InterPro" id="IPR029056">
    <property type="entry name" value="Ribokinase-like"/>
</dbReference>
<name>A0ABU0J6T6_9HYPH</name>
<dbReference type="InterPro" id="IPR011611">
    <property type="entry name" value="PfkB_dom"/>
</dbReference>
<protein>
    <submittedName>
        <fullName evidence="4">Sulfofructose kinase</fullName>
        <ecNumber evidence="4">2.7.1.184</ecNumber>
    </submittedName>
</protein>
<dbReference type="InterPro" id="IPR002139">
    <property type="entry name" value="Ribo/fructo_kinase"/>
</dbReference>
<accession>A0ABU0J6T6</accession>
<dbReference type="PANTHER" id="PTHR10584:SF157">
    <property type="entry name" value="SULFOFRUCTOSE KINASE"/>
    <property type="match status" value="1"/>
</dbReference>
<evidence type="ECO:0000256" key="1">
    <source>
        <dbReference type="ARBA" id="ARBA00022679"/>
    </source>
</evidence>
<keyword evidence="1 4" id="KW-0808">Transferase</keyword>
<dbReference type="SUPFAM" id="SSF53613">
    <property type="entry name" value="Ribokinase-like"/>
    <property type="match status" value="1"/>
</dbReference>
<dbReference type="EMBL" id="JAUSVX010000003">
    <property type="protein sequence ID" value="MDQ0469261.1"/>
    <property type="molecule type" value="Genomic_DNA"/>
</dbReference>
<evidence type="ECO:0000256" key="2">
    <source>
        <dbReference type="ARBA" id="ARBA00022777"/>
    </source>
</evidence>